<dbReference type="OrthoDB" id="6565706at2"/>
<comment type="caution">
    <text evidence="1">The sequence shown here is derived from an EMBL/GenBank/DDBJ whole genome shotgun (WGS) entry which is preliminary data.</text>
</comment>
<dbReference type="EMBL" id="SIJB01000070">
    <property type="protein sequence ID" value="NBI31242.1"/>
    <property type="molecule type" value="Genomic_DNA"/>
</dbReference>
<accession>A0A6N9Q8Q7</accession>
<gene>
    <name evidence="1" type="ORF">ERL59_20145</name>
</gene>
<evidence type="ECO:0000313" key="2">
    <source>
        <dbReference type="Proteomes" id="UP000448943"/>
    </source>
</evidence>
<dbReference type="CDD" id="cd20693">
    <property type="entry name" value="CdiI_EcoliA0-like"/>
    <property type="match status" value="1"/>
</dbReference>
<sequence>MTLFDECIEALGSSARVLTKEETDSIFNLFEKIYEITYYGRIDWKKESGKEVRSVTDIKDYFTNFSIPTYILWDNARIPAVEAQLDKIIEVIDDVTAVSFDTWLFSPELKAVIEFSHDKIWLKV</sequence>
<proteinExistence type="predicted"/>
<organism evidence="1 2">
    <name type="scientific">Chengkuizengella marina</name>
    <dbReference type="NCBI Taxonomy" id="2507566"/>
    <lineage>
        <taxon>Bacteria</taxon>
        <taxon>Bacillati</taxon>
        <taxon>Bacillota</taxon>
        <taxon>Bacilli</taxon>
        <taxon>Bacillales</taxon>
        <taxon>Paenibacillaceae</taxon>
        <taxon>Chengkuizengella</taxon>
    </lineage>
</organism>
<name>A0A6N9Q8Q7_9BACL</name>
<evidence type="ECO:0000313" key="1">
    <source>
        <dbReference type="EMBL" id="NBI31242.1"/>
    </source>
</evidence>
<dbReference type="RefSeq" id="WP_160648063.1">
    <property type="nucleotide sequence ID" value="NZ_SIJB01000070.1"/>
</dbReference>
<dbReference type="Pfam" id="PF24172">
    <property type="entry name" value="CdiI_ImmP"/>
    <property type="match status" value="1"/>
</dbReference>
<protein>
    <submittedName>
        <fullName evidence="1">Uncharacterized protein</fullName>
    </submittedName>
</protein>
<dbReference type="AlphaFoldDB" id="A0A6N9Q8Q7"/>
<dbReference type="Proteomes" id="UP000448943">
    <property type="component" value="Unassembled WGS sequence"/>
</dbReference>
<reference evidence="1 2" key="1">
    <citation type="submission" date="2019-01" db="EMBL/GenBank/DDBJ databases">
        <title>Chengkuizengella sp. nov., isolated from deep-sea sediment of East Pacific Ocean.</title>
        <authorList>
            <person name="Yang J."/>
            <person name="Lai Q."/>
            <person name="Shao Z."/>
        </authorList>
    </citation>
    <scope>NUCLEOTIDE SEQUENCE [LARGE SCALE GENOMIC DNA]</scope>
    <source>
        <strain evidence="1 2">YPA3-1-1</strain>
    </source>
</reference>
<keyword evidence="2" id="KW-1185">Reference proteome</keyword>
<dbReference type="InterPro" id="IPR049585">
    <property type="entry name" value="CdiI_EcoliA0-like"/>
</dbReference>